<reference evidence="1 2" key="1">
    <citation type="journal article" date="2019" name="Sci. Rep.">
        <title>A high-quality genome of Eragrostis curvula grass provides insights into Poaceae evolution and supports new strategies to enhance forage quality.</title>
        <authorList>
            <person name="Carballo J."/>
            <person name="Santos B.A.C.M."/>
            <person name="Zappacosta D."/>
            <person name="Garbus I."/>
            <person name="Selva J.P."/>
            <person name="Gallo C.A."/>
            <person name="Diaz A."/>
            <person name="Albertini E."/>
            <person name="Caccamo M."/>
            <person name="Echenique V."/>
        </authorList>
    </citation>
    <scope>NUCLEOTIDE SEQUENCE [LARGE SCALE GENOMIC DNA]</scope>
    <source>
        <strain evidence="2">cv. Victoria</strain>
        <tissue evidence="1">Leaf</tissue>
    </source>
</reference>
<dbReference type="Proteomes" id="UP000324897">
    <property type="component" value="Chromosome 7"/>
</dbReference>
<dbReference type="AlphaFoldDB" id="A0A5J9U4A4"/>
<sequence>MNTQKEARWVKSSLRNIKEKLIRNVSIPHEKKAELENSLPVRESSMTNVEGCIIEEAASRNDLNATPFTLHTGPTTLSAGTNPTLGAWLIWKHRNSGVFDGASPSISNIIPAFNDEHHLWCLAGTRALRALDVGRVIE</sequence>
<accession>A0A5J9U4A4</accession>
<comment type="caution">
    <text evidence="1">The sequence shown here is derived from an EMBL/GenBank/DDBJ whole genome shotgun (WGS) entry which is preliminary data.</text>
</comment>
<dbReference type="OrthoDB" id="665805at2759"/>
<keyword evidence="2" id="KW-1185">Reference proteome</keyword>
<dbReference type="EMBL" id="RWGY01000029">
    <property type="protein sequence ID" value="TVU17931.1"/>
    <property type="molecule type" value="Genomic_DNA"/>
</dbReference>
<evidence type="ECO:0000313" key="2">
    <source>
        <dbReference type="Proteomes" id="UP000324897"/>
    </source>
</evidence>
<name>A0A5J9U4A4_9POAL</name>
<proteinExistence type="predicted"/>
<dbReference type="Gramene" id="TVU17931">
    <property type="protein sequence ID" value="TVU17931"/>
    <property type="gene ID" value="EJB05_33993"/>
</dbReference>
<organism evidence="1 2">
    <name type="scientific">Eragrostis curvula</name>
    <name type="common">weeping love grass</name>
    <dbReference type="NCBI Taxonomy" id="38414"/>
    <lineage>
        <taxon>Eukaryota</taxon>
        <taxon>Viridiplantae</taxon>
        <taxon>Streptophyta</taxon>
        <taxon>Embryophyta</taxon>
        <taxon>Tracheophyta</taxon>
        <taxon>Spermatophyta</taxon>
        <taxon>Magnoliopsida</taxon>
        <taxon>Liliopsida</taxon>
        <taxon>Poales</taxon>
        <taxon>Poaceae</taxon>
        <taxon>PACMAD clade</taxon>
        <taxon>Chloridoideae</taxon>
        <taxon>Eragrostideae</taxon>
        <taxon>Eragrostidinae</taxon>
        <taxon>Eragrostis</taxon>
    </lineage>
</organism>
<evidence type="ECO:0000313" key="1">
    <source>
        <dbReference type="EMBL" id="TVU17931.1"/>
    </source>
</evidence>
<gene>
    <name evidence="1" type="ORF">EJB05_33993</name>
</gene>
<protein>
    <submittedName>
        <fullName evidence="1">Uncharacterized protein</fullName>
    </submittedName>
</protein>